<reference evidence="1" key="1">
    <citation type="submission" date="2023-04" db="EMBL/GenBank/DDBJ databases">
        <title>Draft Genome sequencing of Naganishia species isolated from polar environments using Oxford Nanopore Technology.</title>
        <authorList>
            <person name="Leo P."/>
            <person name="Venkateswaran K."/>
        </authorList>
    </citation>
    <scope>NUCLEOTIDE SEQUENCE</scope>
    <source>
        <strain evidence="1">MNA-CCFEE 5423</strain>
    </source>
</reference>
<protein>
    <submittedName>
        <fullName evidence="1">Uncharacterized protein</fullName>
    </submittedName>
</protein>
<name>A0ACC2VS67_9TREE</name>
<keyword evidence="2" id="KW-1185">Reference proteome</keyword>
<proteinExistence type="predicted"/>
<evidence type="ECO:0000313" key="1">
    <source>
        <dbReference type="EMBL" id="KAJ9101742.1"/>
    </source>
</evidence>
<dbReference type="Proteomes" id="UP001227268">
    <property type="component" value="Unassembled WGS sequence"/>
</dbReference>
<sequence length="1462" mass="157317">MSQSTTTTKSTYSFKLQNSIEQEADSALSRLDDLIRIKGYEWLDDYLEGVKEAVAKGGRRNAAQAGSSLVNILKTPSRTPRMGTAKKTRTVLAKEKDKENRLRLANAELKNEEEGSSFNGGTSRAPNTRSILFASASASGEPVASGSRDMKKPQLIVVKDATNPFVESTTRPLPVLAPAGSTKFKSGIPSVPWDASSPDQPLLAQPSQKHQSRASRDEPEVDVHHVLRQGPVVTSLLRPETSALNTPMHSIRIEQSEKDVVPAKKDLARTMERKATPEKLDLISSYPPVVRKLDAEQIGAGNSDIAQLTSAAQPMRIEEPIVVLTTSQNVRDSAVEQSNITVKTALFVTSQVVNVETEDSEACPDASDGPAREAAETADYSVPLKDDDVSLQPFSPTGLTATASKSPFSPSAVTFAALPTRDLPRGRSIGATKHQRMTSHLVESTVPEIQVVNTPGPTATASYQAPNEHASALSKAARDSKSGGTGAGSSWISRKVLAGSGAEDLRKSLAVSKRPSTTEHLREEGSDDEGDKVQEIAKRGNARASEAVTSQQRYSLASKTPQPLGHARQTLGASTVSRPTANSIATPFVDQPQSNLSKMIADLQEKRAVASFNASVTRATLPSLQLGRGAQGIASMGISSGLLGRSAIQSSLDRARAQSSQAVTPSESLDVFDERPKHLARSSDIDLDDTPMTDIQAGASVQPSTTEELNQAVDEILRKISTEREMAQVHEIQPEVPPADDTENDKTAKILSLASARSQVKTPTSVSPNTMSRTASARAEEQEVEELTKRTHTLSINARETQTRGREGLSMPGGFATSTPPVDSNDKPPSTRPVKEATKAESDNIPVSTTPVNSPPKSVQYRPSLAHILPPPKSNTVRSSTTHNIAMPREHATPQPTASGSSKAMFQSKPSSAKMHEQPPISSQQKPIDSQSGLSRSQAVAIDEDDSDSSVDDSDSEDIIGDKRFDDKEDLADEVAKLAKPLDLSDRPKHPAVEVEASDSEGESVEEVASNGTYSRAPSRNDVTSLASSTTTNALSTSTTTKPGSKAYLHTPANIARLIDGQKAPAGPINSILKAQQRKAEEEARRAKRVANKEAIEKRKQDERQARIDETKAKEEADKKARLERLRKQKAEREKLEKRRQEQEAFRATESLNKDRATSVEPSGPKTTLNQSLGAKRMLPPSKTPKPADTVRGKETVASGGALQASTTRPPSRVSALPTEIKGAAGAMRPPLPRTNTNPSTITFQPAATSNLLTGNAARDTNPRASTFSKPPPPLTTSMNANNSDIRAVRPNKKPSILPSQKVAPPRQRESTMKPTRETMKPGMNVVEFQRMVALGGKTPANMRSEDIELSDIGSDFGYESDSSESNKGEVIPAWAQSPALKKAAALQEKINPSHLFGAMPEFKMESVFDTKAARRPRSSSANWTGQDRLTEQEKLEYTKKMGYRSIDDLALIAMNMGANSS</sequence>
<dbReference type="EMBL" id="JASBWT010000009">
    <property type="protein sequence ID" value="KAJ9101742.1"/>
    <property type="molecule type" value="Genomic_DNA"/>
</dbReference>
<organism evidence="1 2">
    <name type="scientific">Naganishia friedmannii</name>
    <dbReference type="NCBI Taxonomy" id="89922"/>
    <lineage>
        <taxon>Eukaryota</taxon>
        <taxon>Fungi</taxon>
        <taxon>Dikarya</taxon>
        <taxon>Basidiomycota</taxon>
        <taxon>Agaricomycotina</taxon>
        <taxon>Tremellomycetes</taxon>
        <taxon>Filobasidiales</taxon>
        <taxon>Filobasidiaceae</taxon>
        <taxon>Naganishia</taxon>
    </lineage>
</organism>
<accession>A0ACC2VS67</accession>
<gene>
    <name evidence="1" type="ORF">QFC21_003081</name>
</gene>
<comment type="caution">
    <text evidence="1">The sequence shown here is derived from an EMBL/GenBank/DDBJ whole genome shotgun (WGS) entry which is preliminary data.</text>
</comment>
<evidence type="ECO:0000313" key="2">
    <source>
        <dbReference type="Proteomes" id="UP001227268"/>
    </source>
</evidence>